<proteinExistence type="predicted"/>
<gene>
    <name evidence="1" type="ORF">H5410_003288</name>
</gene>
<protein>
    <recommendedName>
        <fullName evidence="3">Gag-pol polyprotein</fullName>
    </recommendedName>
</protein>
<evidence type="ECO:0000313" key="2">
    <source>
        <dbReference type="Proteomes" id="UP000824120"/>
    </source>
</evidence>
<keyword evidence="2" id="KW-1185">Reference proteome</keyword>
<dbReference type="AlphaFoldDB" id="A0A9J6B4M6"/>
<evidence type="ECO:0008006" key="3">
    <source>
        <dbReference type="Google" id="ProtNLM"/>
    </source>
</evidence>
<name>A0A9J6B4M6_SOLCO</name>
<dbReference type="Proteomes" id="UP000824120">
    <property type="component" value="Chromosome 1"/>
</dbReference>
<dbReference type="EMBL" id="JACXVP010000001">
    <property type="protein sequence ID" value="KAG5631571.1"/>
    <property type="molecule type" value="Genomic_DNA"/>
</dbReference>
<organism evidence="1 2">
    <name type="scientific">Solanum commersonii</name>
    <name type="common">Commerson's wild potato</name>
    <name type="synonym">Commerson's nightshade</name>
    <dbReference type="NCBI Taxonomy" id="4109"/>
    <lineage>
        <taxon>Eukaryota</taxon>
        <taxon>Viridiplantae</taxon>
        <taxon>Streptophyta</taxon>
        <taxon>Embryophyta</taxon>
        <taxon>Tracheophyta</taxon>
        <taxon>Spermatophyta</taxon>
        <taxon>Magnoliopsida</taxon>
        <taxon>eudicotyledons</taxon>
        <taxon>Gunneridae</taxon>
        <taxon>Pentapetalae</taxon>
        <taxon>asterids</taxon>
        <taxon>lamiids</taxon>
        <taxon>Solanales</taxon>
        <taxon>Solanaceae</taxon>
        <taxon>Solanoideae</taxon>
        <taxon>Solaneae</taxon>
        <taxon>Solanum</taxon>
    </lineage>
</organism>
<reference evidence="1 2" key="1">
    <citation type="submission" date="2020-09" db="EMBL/GenBank/DDBJ databases">
        <title>De no assembly of potato wild relative species, Solanum commersonii.</title>
        <authorList>
            <person name="Cho K."/>
        </authorList>
    </citation>
    <scope>NUCLEOTIDE SEQUENCE [LARGE SCALE GENOMIC DNA]</scope>
    <source>
        <strain evidence="1">LZ3.2</strain>
        <tissue evidence="1">Leaf</tissue>
    </source>
</reference>
<dbReference type="OrthoDB" id="1300414at2759"/>
<evidence type="ECO:0000313" key="1">
    <source>
        <dbReference type="EMBL" id="KAG5631571.1"/>
    </source>
</evidence>
<comment type="caution">
    <text evidence="1">The sequence shown here is derived from an EMBL/GenBank/DDBJ whole genome shotgun (WGS) entry which is preliminary data.</text>
</comment>
<accession>A0A9J6B4M6</accession>
<sequence>MATRRAYAGTNVGENANLEALPQAPINPLTEQVTNAQFRAAFHVLAQAVTAKANWEVAILVNPNVGTTASKVRDFTRLNPLDFYGSKVEEDPEEFIYAVCKVLMIMGVMPVEKVELVGYNLKVLLKFGSTNGRFRSSRLGEI</sequence>